<protein>
    <recommendedName>
        <fullName evidence="3">TIL domain-containing protein</fullName>
    </recommendedName>
</protein>
<dbReference type="Proteomes" id="UP001176940">
    <property type="component" value="Unassembled WGS sequence"/>
</dbReference>
<dbReference type="SUPFAM" id="SSF57567">
    <property type="entry name" value="Serine protease inhibitors"/>
    <property type="match status" value="2"/>
</dbReference>
<proteinExistence type="predicted"/>
<reference evidence="4" key="1">
    <citation type="submission" date="2023-07" db="EMBL/GenBank/DDBJ databases">
        <authorList>
            <person name="Stuckert A."/>
        </authorList>
    </citation>
    <scope>NUCLEOTIDE SEQUENCE</scope>
</reference>
<dbReference type="CDD" id="cd19941">
    <property type="entry name" value="TIL"/>
    <property type="match status" value="2"/>
</dbReference>
<sequence>MRRAEIPTLAFDAPHNGCSGCISPAHQLPHCEVRGDYKYLSPSKSLQLRGTIHIRDRSFQDDSEDTYKMQKRIAVNVFLILEIFTVFGSAQESAALQPDSFCEPNKMFYQCKPCPRTCGDVNIPCLKICQPECYCKPGYVLASVNSNTCIPESQCTSCGPNAKFTDCNSRCQDTCDNYMEINRACPMMCQPGCVCEKGYVMYNNQCIKPILCPNRTRSLNPIFLPLLYGGASNTTNRAT</sequence>
<dbReference type="Pfam" id="PF01826">
    <property type="entry name" value="TIL"/>
    <property type="match status" value="2"/>
</dbReference>
<dbReference type="Gene3D" id="2.10.25.10">
    <property type="entry name" value="Laminin"/>
    <property type="match status" value="2"/>
</dbReference>
<feature type="domain" description="TIL" evidence="3">
    <location>
        <begin position="158"/>
        <end position="212"/>
    </location>
</feature>
<comment type="caution">
    <text evidence="4">The sequence shown here is derived from an EMBL/GenBank/DDBJ whole genome shotgun (WGS) entry which is preliminary data.</text>
</comment>
<dbReference type="InterPro" id="IPR002919">
    <property type="entry name" value="TIL_dom"/>
</dbReference>
<evidence type="ECO:0000259" key="3">
    <source>
        <dbReference type="Pfam" id="PF01826"/>
    </source>
</evidence>
<organism evidence="4 5">
    <name type="scientific">Ranitomeya imitator</name>
    <name type="common">mimic poison frog</name>
    <dbReference type="NCBI Taxonomy" id="111125"/>
    <lineage>
        <taxon>Eukaryota</taxon>
        <taxon>Metazoa</taxon>
        <taxon>Chordata</taxon>
        <taxon>Craniata</taxon>
        <taxon>Vertebrata</taxon>
        <taxon>Euteleostomi</taxon>
        <taxon>Amphibia</taxon>
        <taxon>Batrachia</taxon>
        <taxon>Anura</taxon>
        <taxon>Neobatrachia</taxon>
        <taxon>Hyloidea</taxon>
        <taxon>Dendrobatidae</taxon>
        <taxon>Dendrobatinae</taxon>
        <taxon>Ranitomeya</taxon>
    </lineage>
</organism>
<evidence type="ECO:0000256" key="1">
    <source>
        <dbReference type="ARBA" id="ARBA00022690"/>
    </source>
</evidence>
<dbReference type="PANTHER" id="PTHR23259">
    <property type="entry name" value="RIDDLE"/>
    <property type="match status" value="1"/>
</dbReference>
<evidence type="ECO:0000313" key="4">
    <source>
        <dbReference type="EMBL" id="CAJ0967411.1"/>
    </source>
</evidence>
<feature type="domain" description="TIL" evidence="3">
    <location>
        <begin position="102"/>
        <end position="155"/>
    </location>
</feature>
<name>A0ABN9ML25_9NEOB</name>
<evidence type="ECO:0000313" key="5">
    <source>
        <dbReference type="Proteomes" id="UP001176940"/>
    </source>
</evidence>
<accession>A0ABN9ML25</accession>
<evidence type="ECO:0000256" key="2">
    <source>
        <dbReference type="ARBA" id="ARBA00023157"/>
    </source>
</evidence>
<dbReference type="EMBL" id="CAUEEQ010078310">
    <property type="protein sequence ID" value="CAJ0967411.1"/>
    <property type="molecule type" value="Genomic_DNA"/>
</dbReference>
<keyword evidence="1" id="KW-0646">Protease inhibitor</keyword>
<keyword evidence="5" id="KW-1185">Reference proteome</keyword>
<gene>
    <name evidence="4" type="ORF">RIMI_LOCUS22209905</name>
</gene>
<keyword evidence="2" id="KW-1015">Disulfide bond</keyword>
<dbReference type="InterPro" id="IPR051368">
    <property type="entry name" value="SerProtInhib-TIL_Domain"/>
</dbReference>
<dbReference type="InterPro" id="IPR036084">
    <property type="entry name" value="Ser_inhib-like_sf"/>
</dbReference>
<dbReference type="PANTHER" id="PTHR23259:SF70">
    <property type="entry name" value="ACCESSORY GLAND PROTEIN ACP62F-RELATED"/>
    <property type="match status" value="1"/>
</dbReference>